<dbReference type="SMART" id="SM00409">
    <property type="entry name" value="IG"/>
    <property type="match status" value="4"/>
</dbReference>
<dbReference type="PANTHER" id="PTHR45080">
    <property type="entry name" value="CONTACTIN 5"/>
    <property type="match status" value="1"/>
</dbReference>
<evidence type="ECO:0000256" key="1">
    <source>
        <dbReference type="ARBA" id="ARBA00022729"/>
    </source>
</evidence>
<dbReference type="GO" id="GO:0030424">
    <property type="term" value="C:axon"/>
    <property type="evidence" value="ECO:0007669"/>
    <property type="project" value="TreeGrafter"/>
</dbReference>
<dbReference type="Pfam" id="PF13927">
    <property type="entry name" value="Ig_3"/>
    <property type="match status" value="4"/>
</dbReference>
<dbReference type="EMBL" id="VSWD01000005">
    <property type="protein sequence ID" value="KAK3102555.1"/>
    <property type="molecule type" value="Genomic_DNA"/>
</dbReference>
<organism evidence="4 5">
    <name type="scientific">Pinctada imbricata</name>
    <name type="common">Atlantic pearl-oyster</name>
    <name type="synonym">Pinctada martensii</name>
    <dbReference type="NCBI Taxonomy" id="66713"/>
    <lineage>
        <taxon>Eukaryota</taxon>
        <taxon>Metazoa</taxon>
        <taxon>Spiralia</taxon>
        <taxon>Lophotrochozoa</taxon>
        <taxon>Mollusca</taxon>
        <taxon>Bivalvia</taxon>
        <taxon>Autobranchia</taxon>
        <taxon>Pteriomorphia</taxon>
        <taxon>Pterioida</taxon>
        <taxon>Pterioidea</taxon>
        <taxon>Pteriidae</taxon>
        <taxon>Pinctada</taxon>
    </lineage>
</organism>
<dbReference type="GO" id="GO:0008046">
    <property type="term" value="F:axon guidance receptor activity"/>
    <property type="evidence" value="ECO:0007669"/>
    <property type="project" value="TreeGrafter"/>
</dbReference>
<comment type="caution">
    <text evidence="4">The sequence shown here is derived from an EMBL/GenBank/DDBJ whole genome shotgun (WGS) entry which is preliminary data.</text>
</comment>
<accession>A0AA89BZM3</accession>
<dbReference type="InterPro" id="IPR050958">
    <property type="entry name" value="Cell_Adh-Cytoskel_Orgn"/>
</dbReference>
<dbReference type="InterPro" id="IPR003598">
    <property type="entry name" value="Ig_sub2"/>
</dbReference>
<evidence type="ECO:0000256" key="2">
    <source>
        <dbReference type="ARBA" id="ARBA00023157"/>
    </source>
</evidence>
<dbReference type="GO" id="GO:0043025">
    <property type="term" value="C:neuronal cell body"/>
    <property type="evidence" value="ECO:0007669"/>
    <property type="project" value="TreeGrafter"/>
</dbReference>
<feature type="domain" description="Ig-like" evidence="3">
    <location>
        <begin position="134"/>
        <end position="223"/>
    </location>
</feature>
<evidence type="ECO:0000313" key="4">
    <source>
        <dbReference type="EMBL" id="KAK3102555.1"/>
    </source>
</evidence>
<dbReference type="InterPro" id="IPR036179">
    <property type="entry name" value="Ig-like_dom_sf"/>
</dbReference>
<keyword evidence="2" id="KW-1015">Disulfide bond</keyword>
<dbReference type="InterPro" id="IPR003599">
    <property type="entry name" value="Ig_sub"/>
</dbReference>
<evidence type="ECO:0000313" key="5">
    <source>
        <dbReference type="Proteomes" id="UP001186944"/>
    </source>
</evidence>
<dbReference type="SUPFAM" id="SSF48726">
    <property type="entry name" value="Immunoglobulin"/>
    <property type="match status" value="4"/>
</dbReference>
<evidence type="ECO:0000259" key="3">
    <source>
        <dbReference type="PROSITE" id="PS50835"/>
    </source>
</evidence>
<dbReference type="Gene3D" id="2.60.40.10">
    <property type="entry name" value="Immunoglobulins"/>
    <property type="match status" value="4"/>
</dbReference>
<feature type="domain" description="Ig-like" evidence="3">
    <location>
        <begin position="281"/>
        <end position="370"/>
    </location>
</feature>
<proteinExistence type="predicted"/>
<dbReference type="GO" id="GO:0005886">
    <property type="term" value="C:plasma membrane"/>
    <property type="evidence" value="ECO:0007669"/>
    <property type="project" value="TreeGrafter"/>
</dbReference>
<feature type="domain" description="Ig-like" evidence="3">
    <location>
        <begin position="1"/>
        <end position="76"/>
    </location>
</feature>
<dbReference type="SMART" id="SM00408">
    <property type="entry name" value="IGc2"/>
    <property type="match status" value="4"/>
</dbReference>
<dbReference type="GO" id="GO:0050808">
    <property type="term" value="P:synapse organization"/>
    <property type="evidence" value="ECO:0007669"/>
    <property type="project" value="TreeGrafter"/>
</dbReference>
<dbReference type="CDD" id="cd00096">
    <property type="entry name" value="Ig"/>
    <property type="match status" value="2"/>
</dbReference>
<dbReference type="InterPro" id="IPR013783">
    <property type="entry name" value="Ig-like_fold"/>
</dbReference>
<dbReference type="InterPro" id="IPR007110">
    <property type="entry name" value="Ig-like_dom"/>
</dbReference>
<gene>
    <name evidence="4" type="ORF">FSP39_012161</name>
</gene>
<dbReference type="GO" id="GO:0007156">
    <property type="term" value="P:homophilic cell adhesion via plasma membrane adhesion molecules"/>
    <property type="evidence" value="ECO:0007669"/>
    <property type="project" value="TreeGrafter"/>
</dbReference>
<dbReference type="Proteomes" id="UP001186944">
    <property type="component" value="Unassembled WGS sequence"/>
</dbReference>
<protein>
    <recommendedName>
        <fullName evidence="3">Ig-like domain-containing protein</fullName>
    </recommendedName>
</protein>
<feature type="domain" description="Ig-like" evidence="3">
    <location>
        <begin position="375"/>
        <end position="463"/>
    </location>
</feature>
<keyword evidence="1" id="KW-0732">Signal</keyword>
<sequence length="488" mass="54677">MEEGENFDQISCSAQCNPVCVIQWKFNGDGTDSKFEDFGNQRNRLLLQYVTRDMAGTYRCVAHNKYGSKKKDVSLNVQYGPNVVSTSPTNQSMIAQEGQSFGPILCTAECNPGCEYKWRFIPMGDKIAPPFNGPNAVDVRPKKQMFVMKEGESFDKISCSAQCNPECVIQWKFNSNGTNSTFEDFGNQGNRLLLDNVTRDMAGTYRCVAQNKYGSTKKDVSLNVQYGPNVVSTSPTNQSMIAQEGQSFGPILCTAECNPGCEYKWRFIPMGDKIAPPFNGPNAVDVRPKKQMFVMKEGASFDQISCSAQCNPECVIQWKFNSNGTNATFEDFGSQGNILLLDNVTRDMAGTYRCVAQNKYGSKKKDVSLNVQYGPNLVSLSPTYQSVSVQEGQSFGPIICEAECNPHCEFNWTLKNTVDDASLYFNIPNNYLHIVYVTRNMAGIYRCVAKNQISFNDVQISLNILCEYDYFLLIILQMSKCKTEYFLL</sequence>
<keyword evidence="5" id="KW-1185">Reference proteome</keyword>
<name>A0AA89BZM3_PINIB</name>
<reference evidence="4" key="1">
    <citation type="submission" date="2019-08" db="EMBL/GenBank/DDBJ databases">
        <title>The improved chromosome-level genome for the pearl oyster Pinctada fucata martensii using PacBio sequencing and Hi-C.</title>
        <authorList>
            <person name="Zheng Z."/>
        </authorList>
    </citation>
    <scope>NUCLEOTIDE SEQUENCE</scope>
    <source>
        <strain evidence="4">ZZ-2019</strain>
        <tissue evidence="4">Adductor muscle</tissue>
    </source>
</reference>
<dbReference type="PROSITE" id="PS50835">
    <property type="entry name" value="IG_LIKE"/>
    <property type="match status" value="4"/>
</dbReference>
<dbReference type="AlphaFoldDB" id="A0AA89BZM3"/>
<dbReference type="PANTHER" id="PTHR45080:SF8">
    <property type="entry name" value="IG-LIKE DOMAIN-CONTAINING PROTEIN"/>
    <property type="match status" value="1"/>
</dbReference>